<keyword evidence="2" id="KW-0472">Membrane</keyword>
<name>A0A9Q0DWN1_9TELE</name>
<evidence type="ECO:0000256" key="1">
    <source>
        <dbReference type="SAM" id="MobiDB-lite"/>
    </source>
</evidence>
<evidence type="ECO:0000313" key="3">
    <source>
        <dbReference type="EMBL" id="KAJ3595814.1"/>
    </source>
</evidence>
<comment type="caution">
    <text evidence="3">The sequence shown here is derived from an EMBL/GenBank/DDBJ whole genome shotgun (WGS) entry which is preliminary data.</text>
</comment>
<keyword evidence="2" id="KW-0812">Transmembrane</keyword>
<feature type="region of interest" description="Disordered" evidence="1">
    <location>
        <begin position="49"/>
        <end position="123"/>
    </location>
</feature>
<protein>
    <submittedName>
        <fullName evidence="3">Uncharacterized protein</fullName>
    </submittedName>
</protein>
<keyword evidence="2" id="KW-1133">Transmembrane helix</keyword>
<evidence type="ECO:0000313" key="4">
    <source>
        <dbReference type="Proteomes" id="UP001148018"/>
    </source>
</evidence>
<proteinExistence type="predicted"/>
<accession>A0A9Q0DWN1</accession>
<feature type="compositionally biased region" description="Low complexity" evidence="1">
    <location>
        <begin position="103"/>
        <end position="117"/>
    </location>
</feature>
<feature type="transmembrane region" description="Helical" evidence="2">
    <location>
        <begin position="21"/>
        <end position="40"/>
    </location>
</feature>
<organism evidence="3 4">
    <name type="scientific">Muraenolepis orangiensis</name>
    <name type="common">Patagonian moray cod</name>
    <dbReference type="NCBI Taxonomy" id="630683"/>
    <lineage>
        <taxon>Eukaryota</taxon>
        <taxon>Metazoa</taxon>
        <taxon>Chordata</taxon>
        <taxon>Craniata</taxon>
        <taxon>Vertebrata</taxon>
        <taxon>Euteleostomi</taxon>
        <taxon>Actinopterygii</taxon>
        <taxon>Neopterygii</taxon>
        <taxon>Teleostei</taxon>
        <taxon>Neoteleostei</taxon>
        <taxon>Acanthomorphata</taxon>
        <taxon>Zeiogadaria</taxon>
        <taxon>Gadariae</taxon>
        <taxon>Gadiformes</taxon>
        <taxon>Muraenolepidoidei</taxon>
        <taxon>Muraenolepididae</taxon>
        <taxon>Muraenolepis</taxon>
    </lineage>
</organism>
<dbReference type="Proteomes" id="UP001148018">
    <property type="component" value="Unassembled WGS sequence"/>
</dbReference>
<keyword evidence="4" id="KW-1185">Reference proteome</keyword>
<dbReference type="EMBL" id="JANIIK010000110">
    <property type="protein sequence ID" value="KAJ3595814.1"/>
    <property type="molecule type" value="Genomic_DNA"/>
</dbReference>
<reference evidence="3" key="1">
    <citation type="submission" date="2022-07" db="EMBL/GenBank/DDBJ databases">
        <title>Chromosome-level genome of Muraenolepis orangiensis.</title>
        <authorList>
            <person name="Kim J."/>
        </authorList>
    </citation>
    <scope>NUCLEOTIDE SEQUENCE</scope>
    <source>
        <strain evidence="3">KU_S4_2022</strain>
        <tissue evidence="3">Muscle</tissue>
    </source>
</reference>
<evidence type="ECO:0000256" key="2">
    <source>
        <dbReference type="SAM" id="Phobius"/>
    </source>
</evidence>
<sequence length="123" mass="13287">MPGRRRLLPLVMMKPPCSLYCCLWFLLLLGAGSMLILLHLPDLSMMVQQQTPGDATHPPTLSPSFIPPPRVVGVKKQAGRPLESPPMERSGQGAIPIGENRGSSQNSSTLSPFPSSSHRLPPP</sequence>
<dbReference type="AlphaFoldDB" id="A0A9Q0DWN1"/>
<gene>
    <name evidence="3" type="ORF">NHX12_002228</name>
</gene>